<sequence>MAESRLSFDRVASAFYATAALSLLLILGLMIARVASRNFGLGFSGLQIIAQFFEVWLAFLVVGGLALDGGHIEIDYLSQRIPERWKPLHDILVTLVCLFAAAVVFWGSVKAMQQFRDSTAPLVDIPIPLYYLAPVVGLGFLILVYVRRLYLDVKEVRA</sequence>
<dbReference type="GeneID" id="69118756"/>
<feature type="transmembrane region" description="Helical" evidence="8">
    <location>
        <begin position="129"/>
        <end position="146"/>
    </location>
</feature>
<dbReference type="PANTHER" id="PTHR35011:SF2">
    <property type="entry name" value="2,3-DIKETO-L-GULONATE TRAP TRANSPORTER SMALL PERMEASE PROTEIN YIAM"/>
    <property type="match status" value="1"/>
</dbReference>
<evidence type="ECO:0000313" key="10">
    <source>
        <dbReference type="EMBL" id="MFC3478237.1"/>
    </source>
</evidence>
<keyword evidence="6 8" id="KW-1133">Transmembrane helix</keyword>
<dbReference type="InterPro" id="IPR055348">
    <property type="entry name" value="DctQ"/>
</dbReference>
<evidence type="ECO:0000256" key="8">
    <source>
        <dbReference type="SAM" id="Phobius"/>
    </source>
</evidence>
<comment type="caution">
    <text evidence="10">The sequence shown here is derived from an EMBL/GenBank/DDBJ whole genome shotgun (WGS) entry which is preliminary data.</text>
</comment>
<keyword evidence="7 8" id="KW-0472">Membrane</keyword>
<evidence type="ECO:0000259" key="9">
    <source>
        <dbReference type="Pfam" id="PF04290"/>
    </source>
</evidence>
<keyword evidence="3" id="KW-1003">Cell membrane</keyword>
<dbReference type="PANTHER" id="PTHR35011">
    <property type="entry name" value="2,3-DIKETO-L-GULONATE TRAP TRANSPORTER SMALL PERMEASE PROTEIN YIAM"/>
    <property type="match status" value="1"/>
</dbReference>
<keyword evidence="5 8" id="KW-0812">Transmembrane</keyword>
<protein>
    <submittedName>
        <fullName evidence="10">TRAP transporter small permease</fullName>
    </submittedName>
</protein>
<evidence type="ECO:0000256" key="6">
    <source>
        <dbReference type="ARBA" id="ARBA00022989"/>
    </source>
</evidence>
<dbReference type="Proteomes" id="UP001595660">
    <property type="component" value="Unassembled WGS sequence"/>
</dbReference>
<evidence type="ECO:0000256" key="1">
    <source>
        <dbReference type="ARBA" id="ARBA00004429"/>
    </source>
</evidence>
<feature type="transmembrane region" description="Helical" evidence="8">
    <location>
        <begin position="48"/>
        <end position="67"/>
    </location>
</feature>
<organism evidence="10 11">
    <name type="scientific">Halobacterium litoreum</name>
    <dbReference type="NCBI Taxonomy" id="2039234"/>
    <lineage>
        <taxon>Archaea</taxon>
        <taxon>Methanobacteriati</taxon>
        <taxon>Methanobacteriota</taxon>
        <taxon>Stenosarchaea group</taxon>
        <taxon>Halobacteria</taxon>
        <taxon>Halobacteriales</taxon>
        <taxon>Halobacteriaceae</taxon>
        <taxon>Halobacterium</taxon>
    </lineage>
</organism>
<feature type="transmembrane region" description="Helical" evidence="8">
    <location>
        <begin position="88"/>
        <end position="109"/>
    </location>
</feature>
<dbReference type="AlphaFoldDB" id="A0ABD5NGR0"/>
<evidence type="ECO:0000256" key="7">
    <source>
        <dbReference type="ARBA" id="ARBA00023136"/>
    </source>
</evidence>
<dbReference type="RefSeq" id="WP_232570649.1">
    <property type="nucleotide sequence ID" value="NZ_CP089466.1"/>
</dbReference>
<feature type="transmembrane region" description="Helical" evidence="8">
    <location>
        <begin position="12"/>
        <end position="36"/>
    </location>
</feature>
<dbReference type="InterPro" id="IPR007387">
    <property type="entry name" value="TRAP_DctQ"/>
</dbReference>
<dbReference type="Pfam" id="PF04290">
    <property type="entry name" value="DctQ"/>
    <property type="match status" value="1"/>
</dbReference>
<gene>
    <name evidence="10" type="ORF">ACFOKC_10955</name>
</gene>
<reference evidence="10 11" key="1">
    <citation type="journal article" date="2019" name="Int. J. Syst. Evol. Microbiol.">
        <title>The Global Catalogue of Microorganisms (GCM) 10K type strain sequencing project: providing services to taxonomists for standard genome sequencing and annotation.</title>
        <authorList>
            <consortium name="The Broad Institute Genomics Platform"/>
            <consortium name="The Broad Institute Genome Sequencing Center for Infectious Disease"/>
            <person name="Wu L."/>
            <person name="Ma J."/>
        </authorList>
    </citation>
    <scope>NUCLEOTIDE SEQUENCE [LARGE SCALE GENOMIC DNA]</scope>
    <source>
        <strain evidence="10 11">CGMCC 1.12562</strain>
    </source>
</reference>
<evidence type="ECO:0000256" key="2">
    <source>
        <dbReference type="ARBA" id="ARBA00022448"/>
    </source>
</evidence>
<keyword evidence="4" id="KW-0997">Cell inner membrane</keyword>
<dbReference type="GO" id="GO:0005886">
    <property type="term" value="C:plasma membrane"/>
    <property type="evidence" value="ECO:0007669"/>
    <property type="project" value="UniProtKB-SubCell"/>
</dbReference>
<evidence type="ECO:0000256" key="5">
    <source>
        <dbReference type="ARBA" id="ARBA00022692"/>
    </source>
</evidence>
<evidence type="ECO:0000256" key="3">
    <source>
        <dbReference type="ARBA" id="ARBA00022475"/>
    </source>
</evidence>
<comment type="subcellular location">
    <subcellularLocation>
        <location evidence="1">Cell inner membrane</location>
        <topology evidence="1">Multi-pass membrane protein</topology>
    </subcellularLocation>
</comment>
<proteinExistence type="predicted"/>
<evidence type="ECO:0000313" key="11">
    <source>
        <dbReference type="Proteomes" id="UP001595660"/>
    </source>
</evidence>
<name>A0ABD5NGR0_9EURY</name>
<accession>A0ABD5NGR0</accession>
<keyword evidence="2" id="KW-0813">Transport</keyword>
<feature type="domain" description="Tripartite ATP-independent periplasmic transporters DctQ component" evidence="9">
    <location>
        <begin position="26"/>
        <end position="154"/>
    </location>
</feature>
<dbReference type="EMBL" id="JBHRWN010000002">
    <property type="protein sequence ID" value="MFC3478237.1"/>
    <property type="molecule type" value="Genomic_DNA"/>
</dbReference>
<keyword evidence="11" id="KW-1185">Reference proteome</keyword>
<evidence type="ECO:0000256" key="4">
    <source>
        <dbReference type="ARBA" id="ARBA00022519"/>
    </source>
</evidence>